<proteinExistence type="predicted"/>
<dbReference type="Pfam" id="PF13573">
    <property type="entry name" value="SprB"/>
    <property type="match status" value="1"/>
</dbReference>
<dbReference type="AlphaFoldDB" id="A0A835ZFH1"/>
<gene>
    <name evidence="1" type="ORF">JKP88DRAFT_285313</name>
</gene>
<organism evidence="1 2">
    <name type="scientific">Tribonema minus</name>
    <dbReference type="NCBI Taxonomy" id="303371"/>
    <lineage>
        <taxon>Eukaryota</taxon>
        <taxon>Sar</taxon>
        <taxon>Stramenopiles</taxon>
        <taxon>Ochrophyta</taxon>
        <taxon>PX clade</taxon>
        <taxon>Xanthophyceae</taxon>
        <taxon>Tribonematales</taxon>
        <taxon>Tribonemataceae</taxon>
        <taxon>Tribonema</taxon>
    </lineage>
</organism>
<accession>A0A835ZFH1</accession>
<keyword evidence="2" id="KW-1185">Reference proteome</keyword>
<evidence type="ECO:0000313" key="2">
    <source>
        <dbReference type="Proteomes" id="UP000664859"/>
    </source>
</evidence>
<evidence type="ECO:0000313" key="1">
    <source>
        <dbReference type="EMBL" id="KAG5191309.1"/>
    </source>
</evidence>
<dbReference type="EMBL" id="JAFCMP010000021">
    <property type="protein sequence ID" value="KAG5191309.1"/>
    <property type="molecule type" value="Genomic_DNA"/>
</dbReference>
<sequence length="416" mass="44327">MMQILPGTITDVLVYGQYTGSITACTVTGSTGPFTYAWDDGSQEADRYGLREGLYGLTVTDMVTLEEAEHTYNVTQNDPISVETPGTVTDAAFRIASGSIGPPVVIGGDGAYTYKWRDWLAHYEPTRADLRPGEYVLIINDTVGSATVLHTYAVGEYEPLAISIAGAISHVSVKGDATGKIGPSVFSGGSSDYSAAWGDDSSAVTSECDALVAGDYTLTVTDGCGSTPQNHVFHVGENARVTIKRGGVVSPSLGEAKGSIGVAMIEGGNGFFTYAWDDNVAITSASRTALDEGVYTVFISDTDGAEPCEHEYTVSKHYPIVVTPGEVQPSIGLGADNGIIFPSTVSGDSGAFQFLWDDRSDPSPTTFRSELPYGHYTLTVSDVEDIDNYAEVQYTVKQYKKPPPKRPAHRLRLPGF</sequence>
<comment type="caution">
    <text evidence="1">The sequence shown here is derived from an EMBL/GenBank/DDBJ whole genome shotgun (WGS) entry which is preliminary data.</text>
</comment>
<reference evidence="1" key="1">
    <citation type="submission" date="2021-02" db="EMBL/GenBank/DDBJ databases">
        <title>First Annotated Genome of the Yellow-green Alga Tribonema minus.</title>
        <authorList>
            <person name="Mahan K.M."/>
        </authorList>
    </citation>
    <scope>NUCLEOTIDE SEQUENCE</scope>
    <source>
        <strain evidence="1">UTEX B ZZ1240</strain>
    </source>
</reference>
<dbReference type="Proteomes" id="UP000664859">
    <property type="component" value="Unassembled WGS sequence"/>
</dbReference>
<name>A0A835ZFH1_9STRA</name>
<dbReference type="InterPro" id="IPR025667">
    <property type="entry name" value="SprB_repeat"/>
</dbReference>
<protein>
    <submittedName>
        <fullName evidence="1">Uncharacterized protein</fullName>
    </submittedName>
</protein>